<dbReference type="GO" id="GO:0006355">
    <property type="term" value="P:regulation of DNA-templated transcription"/>
    <property type="evidence" value="ECO:0007669"/>
    <property type="project" value="InterPro"/>
</dbReference>
<dbReference type="InterPro" id="IPR041664">
    <property type="entry name" value="AAA_16"/>
</dbReference>
<dbReference type="InterPro" id="IPR016032">
    <property type="entry name" value="Sig_transdc_resp-reg_C-effctor"/>
</dbReference>
<feature type="repeat" description="TPR" evidence="1">
    <location>
        <begin position="838"/>
        <end position="871"/>
    </location>
</feature>
<dbReference type="EMBL" id="JAUSTO010000003">
    <property type="protein sequence ID" value="MDQ0151900.1"/>
    <property type="molecule type" value="Genomic_DNA"/>
</dbReference>
<dbReference type="Pfam" id="PF03704">
    <property type="entry name" value="BTAD"/>
    <property type="match status" value="1"/>
</dbReference>
<evidence type="ECO:0000313" key="4">
    <source>
        <dbReference type="Proteomes" id="UP001241537"/>
    </source>
</evidence>
<dbReference type="InterPro" id="IPR005158">
    <property type="entry name" value="BTAD"/>
</dbReference>
<sequence>MGILSVNILGIPSIELDGKAVILPYRKAEALLYYLIMKQKVARSEMIGLLWADSDTNTAQRNLRHAIYTLRKTLGMDIFLSGQRTLLTLDPALPLRSDVNEFMNGGALSLYRGEFLKGFALHQAGYFEDWLTEQRNLFQIQYLKRLLAAQKDALQNGDLSLAEQYGLKHLEIDPLDEDATVTLMRVYAAERQYRKAIELYHRLSQLLSEEFGISPLKSSSQLYYGIVDQWNSSSTGREDRANETLLIGKESALKKLLALCRTPESLGGISSALIEGEAGVGKSCLLNHLLTHFDFSDRLVLKSYCYPSEQETAFAPWNSIMLSLMAELESGKISVSQSVLRAASSLFPCLSVDSHADIEPAGHYALHPNYQASLESVILLLAVISQHNPLLLVFEDIHWMDTGSASLLGLLLRRLRAPQLTVLCTARTIVPEHISRLIRTVEQDKLMERLLLKNFNRSETERFIRASLSDYSADRQLNDIYRATEGNALLLVQLVNSYLEGAEPDKVPDDLEKLMDYRLANLSSDERKVLDLISVFTDWAKLDTLTAILTMGTLELTYTCHQLCQRMLLQESLKNGELSYALAHEKIKSILVQQQSESARRILHLRVAQQMELQLSAQRTPVYDRLIYHLSEGGDKINVFRYRVLALNAYTGLTYALLPTLRELSDDENPRTEDPLHTDSLSLSDYIHTLEKELAALRLNTAQNSILDSSELILLHSKSRCCIYGGNYREGLPTIEQLIERATALQDTDMLVRAHLQYIYYGIQIYDRRVMKTHLEAEQALLTGRRLSVEYGVYLRLSGLLKLMYARYREARELLDESVQLFQALDSDGHMQYEIHIAGAYNYIAESYRLEGNYKAAFDYYDRAIRHNRSLGYYPGTAVFFTNCGVAAFQSGDRTRARLQFEHARRIYTSSHEYSGYPIALSYLAFFAAEAGNYHEAASKLREAHKISDRMGSPWWKGIALFLSWRIRMLPALSQEAPEELHALWPADPAEHCRLCLSYLKQMQPIPETSEIENALKQLTNDLPS</sequence>
<dbReference type="RefSeq" id="WP_170065363.1">
    <property type="nucleotide sequence ID" value="NZ_JAUSTO010000003.1"/>
</dbReference>
<evidence type="ECO:0000313" key="3">
    <source>
        <dbReference type="EMBL" id="MDQ0151900.1"/>
    </source>
</evidence>
<dbReference type="InterPro" id="IPR011990">
    <property type="entry name" value="TPR-like_helical_dom_sf"/>
</dbReference>
<evidence type="ECO:0000256" key="1">
    <source>
        <dbReference type="PROSITE-ProRule" id="PRU00339"/>
    </source>
</evidence>
<dbReference type="Gene3D" id="1.10.10.10">
    <property type="entry name" value="Winged helix-like DNA-binding domain superfamily/Winged helix DNA-binding domain"/>
    <property type="match status" value="1"/>
</dbReference>
<evidence type="ECO:0000259" key="2">
    <source>
        <dbReference type="SMART" id="SM01043"/>
    </source>
</evidence>
<dbReference type="SMART" id="SM00028">
    <property type="entry name" value="TPR"/>
    <property type="match status" value="4"/>
</dbReference>
<organism evidence="3 4">
    <name type="scientific">Moryella indoligenes</name>
    <dbReference type="NCBI Taxonomy" id="371674"/>
    <lineage>
        <taxon>Bacteria</taxon>
        <taxon>Bacillati</taxon>
        <taxon>Bacillota</taxon>
        <taxon>Clostridia</taxon>
        <taxon>Lachnospirales</taxon>
        <taxon>Lachnospiraceae</taxon>
        <taxon>Moryella</taxon>
    </lineage>
</organism>
<dbReference type="InterPro" id="IPR019734">
    <property type="entry name" value="TPR_rpt"/>
</dbReference>
<dbReference type="InterPro" id="IPR051677">
    <property type="entry name" value="AfsR-DnrI-RedD_regulator"/>
</dbReference>
<feature type="domain" description="Bacterial transcriptional activator" evidence="2">
    <location>
        <begin position="97"/>
        <end position="227"/>
    </location>
</feature>
<dbReference type="PANTHER" id="PTHR35807">
    <property type="entry name" value="TRANSCRIPTIONAL REGULATOR REDD-RELATED"/>
    <property type="match status" value="1"/>
</dbReference>
<dbReference type="Pfam" id="PF13424">
    <property type="entry name" value="TPR_12"/>
    <property type="match status" value="1"/>
</dbReference>
<dbReference type="SMART" id="SM01043">
    <property type="entry name" value="BTAD"/>
    <property type="match status" value="1"/>
</dbReference>
<dbReference type="Gene3D" id="1.25.40.10">
    <property type="entry name" value="Tetratricopeptide repeat domain"/>
    <property type="match status" value="2"/>
</dbReference>
<keyword evidence="3" id="KW-0238">DNA-binding</keyword>
<gene>
    <name evidence="3" type="ORF">J2S20_000582</name>
</gene>
<dbReference type="SUPFAM" id="SSF52540">
    <property type="entry name" value="P-loop containing nucleoside triphosphate hydrolases"/>
    <property type="match status" value="1"/>
</dbReference>
<dbReference type="InterPro" id="IPR036388">
    <property type="entry name" value="WH-like_DNA-bd_sf"/>
</dbReference>
<dbReference type="InterPro" id="IPR027417">
    <property type="entry name" value="P-loop_NTPase"/>
</dbReference>
<reference evidence="3" key="1">
    <citation type="submission" date="2023-07" db="EMBL/GenBank/DDBJ databases">
        <title>Genomic Encyclopedia of Type Strains, Phase IV (KMG-IV): sequencing the most valuable type-strain genomes for metagenomic binning, comparative biology and taxonomic classification.</title>
        <authorList>
            <person name="Goeker M."/>
        </authorList>
    </citation>
    <scope>NUCLEOTIDE SEQUENCE</scope>
    <source>
        <strain evidence="3">DSM 19659</strain>
    </source>
</reference>
<keyword evidence="1" id="KW-0802">TPR repeat</keyword>
<dbReference type="AlphaFoldDB" id="A0AAE4AKD7"/>
<dbReference type="PROSITE" id="PS50005">
    <property type="entry name" value="TPR"/>
    <property type="match status" value="1"/>
</dbReference>
<keyword evidence="4" id="KW-1185">Reference proteome</keyword>
<name>A0AAE4AKD7_9FIRM</name>
<dbReference type="GO" id="GO:0003677">
    <property type="term" value="F:DNA binding"/>
    <property type="evidence" value="ECO:0007669"/>
    <property type="project" value="UniProtKB-KW"/>
</dbReference>
<proteinExistence type="predicted"/>
<dbReference type="SUPFAM" id="SSF46894">
    <property type="entry name" value="C-terminal effector domain of the bipartite response regulators"/>
    <property type="match status" value="1"/>
</dbReference>
<comment type="caution">
    <text evidence="3">The sequence shown here is derived from an EMBL/GenBank/DDBJ whole genome shotgun (WGS) entry which is preliminary data.</text>
</comment>
<dbReference type="Proteomes" id="UP001241537">
    <property type="component" value="Unassembled WGS sequence"/>
</dbReference>
<dbReference type="SUPFAM" id="SSF48452">
    <property type="entry name" value="TPR-like"/>
    <property type="match status" value="2"/>
</dbReference>
<accession>A0AAE4AKD7</accession>
<protein>
    <submittedName>
        <fullName evidence="3">DNA-binding SARP family transcriptional activator</fullName>
    </submittedName>
</protein>
<dbReference type="Pfam" id="PF13191">
    <property type="entry name" value="AAA_16"/>
    <property type="match status" value="1"/>
</dbReference>